<dbReference type="AlphaFoldDB" id="A0A892ZDY5"/>
<protein>
    <submittedName>
        <fullName evidence="1">Uncharacterized protein</fullName>
    </submittedName>
</protein>
<gene>
    <name evidence="1" type="ORF">JQU52_08755</name>
</gene>
<sequence>MNIKSIITIAISTIALSACDPGISEQLEVSKFSERHWLTDQLREGVSIVNKGDELQVERIIFNKGNCNFPSHVHETGKLFYGIEIKIFPEYTQRGCDKVYQVEIITTDGSATYNW</sequence>
<dbReference type="EMBL" id="CP069798">
    <property type="protein sequence ID" value="QRQ80840.1"/>
    <property type="molecule type" value="Genomic_DNA"/>
</dbReference>
<reference evidence="1" key="1">
    <citation type="submission" date="2021-02" db="EMBL/GenBank/DDBJ databases">
        <title>Neisseriaceae sp. 26B isolated from the cloaca of a Common Toad-headed Turtle (Mesoclemmys nasuta).</title>
        <authorList>
            <person name="Spergser J."/>
            <person name="Busse H.-J."/>
        </authorList>
    </citation>
    <scope>NUCLEOTIDE SEQUENCE</scope>
    <source>
        <strain evidence="1">26B</strain>
    </source>
</reference>
<name>A0A892ZDY5_9NEIS</name>
<dbReference type="RefSeq" id="WP_230338132.1">
    <property type="nucleotide sequence ID" value="NZ_CP069798.1"/>
</dbReference>
<dbReference type="KEGG" id="ptes:JQU52_08755"/>
<accession>A0A892ZDY5</accession>
<dbReference type="Proteomes" id="UP000653156">
    <property type="component" value="Chromosome"/>
</dbReference>
<keyword evidence="2" id="KW-1185">Reference proteome</keyword>
<evidence type="ECO:0000313" key="1">
    <source>
        <dbReference type="EMBL" id="QRQ80840.1"/>
    </source>
</evidence>
<dbReference type="PROSITE" id="PS51257">
    <property type="entry name" value="PROKAR_LIPOPROTEIN"/>
    <property type="match status" value="1"/>
</dbReference>
<organism evidence="1 2">
    <name type="scientific">Paralysiella testudinis</name>
    <dbReference type="NCBI Taxonomy" id="2809020"/>
    <lineage>
        <taxon>Bacteria</taxon>
        <taxon>Pseudomonadati</taxon>
        <taxon>Pseudomonadota</taxon>
        <taxon>Betaproteobacteria</taxon>
        <taxon>Neisseriales</taxon>
        <taxon>Neisseriaceae</taxon>
        <taxon>Paralysiella</taxon>
    </lineage>
</organism>
<evidence type="ECO:0000313" key="2">
    <source>
        <dbReference type="Proteomes" id="UP000653156"/>
    </source>
</evidence>
<proteinExistence type="predicted"/>